<dbReference type="InterPro" id="IPR014776">
    <property type="entry name" value="4pyrrole_Mease_sub2"/>
</dbReference>
<comment type="caution">
    <text evidence="8">The sequence shown here is derived from an EMBL/GenBank/DDBJ whole genome shotgun (WGS) entry which is preliminary data.</text>
</comment>
<comment type="similarity">
    <text evidence="6">Belongs to the methyltransferase superfamily. RsmI family.</text>
</comment>
<dbReference type="InterPro" id="IPR000878">
    <property type="entry name" value="4pyrrol_Mease"/>
</dbReference>
<dbReference type="HAMAP" id="MF_01877">
    <property type="entry name" value="16SrRNA_methyltr_I"/>
    <property type="match status" value="1"/>
</dbReference>
<evidence type="ECO:0000256" key="1">
    <source>
        <dbReference type="ARBA" id="ARBA00022490"/>
    </source>
</evidence>
<protein>
    <recommendedName>
        <fullName evidence="6">Ribosomal RNA small subunit methyltransferase I</fullName>
        <ecNumber evidence="6">2.1.1.198</ecNumber>
    </recommendedName>
    <alternativeName>
        <fullName evidence="6">16S rRNA 2'-O-ribose C1402 methyltransferase</fullName>
    </alternativeName>
    <alternativeName>
        <fullName evidence="6">rRNA (cytidine-2'-O-)-methyltransferase RsmI</fullName>
    </alternativeName>
</protein>
<dbReference type="Pfam" id="PF00590">
    <property type="entry name" value="TP_methylase"/>
    <property type="match status" value="1"/>
</dbReference>
<comment type="catalytic activity">
    <reaction evidence="6">
        <text>cytidine(1402) in 16S rRNA + S-adenosyl-L-methionine = 2'-O-methylcytidine(1402) in 16S rRNA + S-adenosyl-L-homocysteine + H(+)</text>
        <dbReference type="Rhea" id="RHEA:42924"/>
        <dbReference type="Rhea" id="RHEA-COMP:10285"/>
        <dbReference type="Rhea" id="RHEA-COMP:10286"/>
        <dbReference type="ChEBI" id="CHEBI:15378"/>
        <dbReference type="ChEBI" id="CHEBI:57856"/>
        <dbReference type="ChEBI" id="CHEBI:59789"/>
        <dbReference type="ChEBI" id="CHEBI:74495"/>
        <dbReference type="ChEBI" id="CHEBI:82748"/>
        <dbReference type="EC" id="2.1.1.198"/>
    </reaction>
</comment>
<dbReference type="InterPro" id="IPR014777">
    <property type="entry name" value="4pyrrole_Mease_sub1"/>
</dbReference>
<keyword evidence="9" id="KW-1185">Reference proteome</keyword>
<dbReference type="Gene3D" id="3.40.1010.10">
    <property type="entry name" value="Cobalt-precorrin-4 Transmethylase, Domain 1"/>
    <property type="match status" value="1"/>
</dbReference>
<dbReference type="InterPro" id="IPR008189">
    <property type="entry name" value="rRNA_ssu_MeTfrase_I"/>
</dbReference>
<dbReference type="PROSITE" id="PS01296">
    <property type="entry name" value="RSMI"/>
    <property type="match status" value="1"/>
</dbReference>
<dbReference type="PIRSF" id="PIRSF005917">
    <property type="entry name" value="MTase_YraL"/>
    <property type="match status" value="1"/>
</dbReference>
<keyword evidence="3 6" id="KW-0489">Methyltransferase</keyword>
<dbReference type="InterPro" id="IPR018063">
    <property type="entry name" value="SAM_MeTrfase_RsmI_CS"/>
</dbReference>
<dbReference type="EC" id="2.1.1.198" evidence="6"/>
<evidence type="ECO:0000256" key="5">
    <source>
        <dbReference type="ARBA" id="ARBA00022691"/>
    </source>
</evidence>
<comment type="function">
    <text evidence="6">Catalyzes the 2'-O-methylation of the ribose of cytidine 1402 (C1402) in 16S rRNA.</text>
</comment>
<dbReference type="GO" id="GO:0032259">
    <property type="term" value="P:methylation"/>
    <property type="evidence" value="ECO:0007669"/>
    <property type="project" value="UniProtKB-KW"/>
</dbReference>
<accession>A0ABU5NAS3</accession>
<evidence type="ECO:0000256" key="3">
    <source>
        <dbReference type="ARBA" id="ARBA00022603"/>
    </source>
</evidence>
<feature type="domain" description="Tetrapyrrole methylase" evidence="7">
    <location>
        <begin position="13"/>
        <end position="211"/>
    </location>
</feature>
<dbReference type="PANTHER" id="PTHR46111:SF1">
    <property type="entry name" value="RIBOSOMAL RNA SMALL SUBUNIT METHYLTRANSFERASE I"/>
    <property type="match status" value="1"/>
</dbReference>
<comment type="subcellular location">
    <subcellularLocation>
        <location evidence="6">Cytoplasm</location>
    </subcellularLocation>
</comment>
<evidence type="ECO:0000313" key="8">
    <source>
        <dbReference type="EMBL" id="MEA0970222.1"/>
    </source>
</evidence>
<keyword evidence="2 6" id="KW-0698">rRNA processing</keyword>
<evidence type="ECO:0000256" key="6">
    <source>
        <dbReference type="HAMAP-Rule" id="MF_01877"/>
    </source>
</evidence>
<evidence type="ECO:0000256" key="4">
    <source>
        <dbReference type="ARBA" id="ARBA00022679"/>
    </source>
</evidence>
<keyword evidence="5 6" id="KW-0949">S-adenosyl-L-methionine</keyword>
<gene>
    <name evidence="6" type="primary">rsmI</name>
    <name evidence="8" type="ORF">Megvenef_00174</name>
</gene>
<organism evidence="8 9">
    <name type="scientific">Candidatus Megaera venefica</name>
    <dbReference type="NCBI Taxonomy" id="2055910"/>
    <lineage>
        <taxon>Bacteria</taxon>
        <taxon>Pseudomonadati</taxon>
        <taxon>Pseudomonadota</taxon>
        <taxon>Alphaproteobacteria</taxon>
        <taxon>Rickettsiales</taxon>
        <taxon>Rickettsiaceae</taxon>
        <taxon>Candidatus Megaera</taxon>
    </lineage>
</organism>
<name>A0ABU5NAS3_9RICK</name>
<reference evidence="8 9" key="1">
    <citation type="submission" date="2023-03" db="EMBL/GenBank/DDBJ databases">
        <title>Host association and intracellularity evolved multiple times independently in the Rickettsiales.</title>
        <authorList>
            <person name="Castelli M."/>
            <person name="Nardi T."/>
            <person name="Gammuto L."/>
            <person name="Bellinzona G."/>
            <person name="Sabaneyeva E."/>
            <person name="Potekhin A."/>
            <person name="Serra V."/>
            <person name="Petroni G."/>
            <person name="Sassera D."/>
        </authorList>
    </citation>
    <scope>NUCLEOTIDE SEQUENCE [LARGE SCALE GENOMIC DNA]</scope>
    <source>
        <strain evidence="8 9">Sr 2-6</strain>
    </source>
</reference>
<dbReference type="InterPro" id="IPR035996">
    <property type="entry name" value="4pyrrol_Methylase_sf"/>
</dbReference>
<evidence type="ECO:0000259" key="7">
    <source>
        <dbReference type="Pfam" id="PF00590"/>
    </source>
</evidence>
<dbReference type="EMBL" id="JARJFB010000006">
    <property type="protein sequence ID" value="MEA0970222.1"/>
    <property type="molecule type" value="Genomic_DNA"/>
</dbReference>
<keyword evidence="4 6" id="KW-0808">Transferase</keyword>
<dbReference type="PANTHER" id="PTHR46111">
    <property type="entry name" value="RIBOSOMAL RNA SMALL SUBUNIT METHYLTRANSFERASE I"/>
    <property type="match status" value="1"/>
</dbReference>
<proteinExistence type="inferred from homology"/>
<dbReference type="NCBIfam" id="TIGR00096">
    <property type="entry name" value="16S rRNA (cytidine(1402)-2'-O)-methyltransferase"/>
    <property type="match status" value="1"/>
</dbReference>
<dbReference type="SUPFAM" id="SSF53790">
    <property type="entry name" value="Tetrapyrrole methylase"/>
    <property type="match status" value="1"/>
</dbReference>
<sequence>MKTGCLVNLKPGLYIVSTPIGNLNDITLRALDVLKSSDIIFCEDTRVSNKLLVKHQIKASLKVYNDNSDISSRNNIKKLIEEGKIISLISDAGTPLISDPGYKLVRDLKSSGLYVDVIPGPCAAIAALTLSGLPTDKFYFAGFLPKTREGKLKTFNSLSNMQCTLIFYETALRLVTTLEIALEVLGNRKANVAREITKLYQESNTASLSELIDHYKLFPPKGEIVLSIYGEEFGAVSVDKLRADILSLIAEGLSAKSVSDKMFAEYSECFSRKDIYKMTNEIKADFDRCAISQR</sequence>
<dbReference type="Gene3D" id="3.30.950.10">
    <property type="entry name" value="Methyltransferase, Cobalt-precorrin-4 Transmethylase, Domain 2"/>
    <property type="match status" value="1"/>
</dbReference>
<keyword evidence="1 6" id="KW-0963">Cytoplasm</keyword>
<dbReference type="Proteomes" id="UP001291687">
    <property type="component" value="Unassembled WGS sequence"/>
</dbReference>
<dbReference type="GO" id="GO:0008168">
    <property type="term" value="F:methyltransferase activity"/>
    <property type="evidence" value="ECO:0007669"/>
    <property type="project" value="UniProtKB-KW"/>
</dbReference>
<evidence type="ECO:0000313" key="9">
    <source>
        <dbReference type="Proteomes" id="UP001291687"/>
    </source>
</evidence>
<dbReference type="CDD" id="cd11648">
    <property type="entry name" value="RsmI"/>
    <property type="match status" value="1"/>
</dbReference>
<evidence type="ECO:0000256" key="2">
    <source>
        <dbReference type="ARBA" id="ARBA00022552"/>
    </source>
</evidence>